<dbReference type="InterPro" id="IPR002928">
    <property type="entry name" value="Myosin_tail"/>
</dbReference>
<keyword evidence="1" id="KW-0175">Coiled coil</keyword>
<evidence type="ECO:0000313" key="5">
    <source>
        <dbReference type="Proteomes" id="UP000565785"/>
    </source>
</evidence>
<evidence type="ECO:0000256" key="1">
    <source>
        <dbReference type="ARBA" id="ARBA00023054"/>
    </source>
</evidence>
<reference evidence="4 5" key="1">
    <citation type="submission" date="2019-09" db="EMBL/GenBank/DDBJ databases">
        <title>Bird 10,000 Genomes (B10K) Project - Family phase.</title>
        <authorList>
            <person name="Zhang G."/>
        </authorList>
    </citation>
    <scope>NUCLEOTIDE SEQUENCE [LARGE SCALE GENOMIC DNA]</scope>
    <source>
        <strain evidence="4">B10K-DU-002-35</strain>
        <tissue evidence="4">Muscle</tissue>
    </source>
</reference>
<dbReference type="GO" id="GO:0016459">
    <property type="term" value="C:myosin complex"/>
    <property type="evidence" value="ECO:0007669"/>
    <property type="project" value="InterPro"/>
</dbReference>
<feature type="non-terminal residue" evidence="4">
    <location>
        <position position="206"/>
    </location>
</feature>
<dbReference type="Proteomes" id="UP000565785">
    <property type="component" value="Unassembled WGS sequence"/>
</dbReference>
<protein>
    <submittedName>
        <fullName evidence="4">MYH10 protein</fullName>
    </submittedName>
</protein>
<feature type="region of interest" description="Disordered" evidence="2">
    <location>
        <begin position="112"/>
        <end position="132"/>
    </location>
</feature>
<organism evidence="4 5">
    <name type="scientific">Rhinopomastus cyanomelas</name>
    <name type="common">Common scimitarbill</name>
    <dbReference type="NCBI Taxonomy" id="113115"/>
    <lineage>
        <taxon>Eukaryota</taxon>
        <taxon>Metazoa</taxon>
        <taxon>Chordata</taxon>
        <taxon>Craniata</taxon>
        <taxon>Vertebrata</taxon>
        <taxon>Euteleostomi</taxon>
        <taxon>Archelosauria</taxon>
        <taxon>Archosauria</taxon>
        <taxon>Dinosauria</taxon>
        <taxon>Saurischia</taxon>
        <taxon>Theropoda</taxon>
        <taxon>Coelurosauria</taxon>
        <taxon>Aves</taxon>
        <taxon>Neognathae</taxon>
        <taxon>Neoaves</taxon>
        <taxon>Telluraves</taxon>
        <taxon>Coraciimorphae</taxon>
        <taxon>Bucerotiformes</taxon>
        <taxon>Rhinopomastidae</taxon>
        <taxon>Rhinopomastus</taxon>
    </lineage>
</organism>
<gene>
    <name evidence="4" type="primary">Myh10_1</name>
    <name evidence="4" type="ORF">RHICYA_R16350</name>
</gene>
<accession>A0A7L1NMD8</accession>
<comment type="caution">
    <text evidence="4">The sequence shown here is derived from an EMBL/GenBank/DDBJ whole genome shotgun (WGS) entry which is preliminary data.</text>
</comment>
<dbReference type="AlphaFoldDB" id="A0A7L1NMD8"/>
<feature type="non-terminal residue" evidence="4">
    <location>
        <position position="1"/>
    </location>
</feature>
<keyword evidence="5" id="KW-1185">Reference proteome</keyword>
<evidence type="ECO:0000313" key="4">
    <source>
        <dbReference type="EMBL" id="NXO01101.1"/>
    </source>
</evidence>
<feature type="domain" description="Myosin tail" evidence="3">
    <location>
        <begin position="2"/>
        <end position="198"/>
    </location>
</feature>
<dbReference type="EMBL" id="VXBP01007674">
    <property type="protein sequence ID" value="NXO01101.1"/>
    <property type="molecule type" value="Genomic_DNA"/>
</dbReference>
<proteinExistence type="predicted"/>
<dbReference type="Pfam" id="PF01576">
    <property type="entry name" value="Myosin_tail_1"/>
    <property type="match status" value="1"/>
</dbReference>
<evidence type="ECO:0000259" key="3">
    <source>
        <dbReference type="Pfam" id="PF01576"/>
    </source>
</evidence>
<evidence type="ECO:0000256" key="2">
    <source>
        <dbReference type="SAM" id="MobiDB-lite"/>
    </source>
</evidence>
<name>A0A7L1NMD8_RHICY</name>
<sequence>NQVAALGRGLAAERGQNLVAGGALRALQVAVGGAQTRMGGACRARDRACERLRLQQEAGQVLWAELEAARAARAGAEIRAQKAETQRHQREAELEQLREAVVAAQLAQRQAEQERDELAAQLPKPSSPMGLQDPRVLQAALEELRDHNRQLGQRLLQRQEQVEELRQALAVAGMRAQEAAGACQRLEEEQRVLRTRLQHPWVPPGA</sequence>
<dbReference type="OrthoDB" id="9398395at2759"/>